<dbReference type="Proteomes" id="UP000675409">
    <property type="component" value="Unassembled WGS sequence"/>
</dbReference>
<evidence type="ECO:0000256" key="6">
    <source>
        <dbReference type="ARBA" id="ARBA00023004"/>
    </source>
</evidence>
<keyword evidence="5 8" id="KW-0560">Oxidoreductase</keyword>
<evidence type="ECO:0000256" key="5">
    <source>
        <dbReference type="ARBA" id="ARBA00023002"/>
    </source>
</evidence>
<evidence type="ECO:0000256" key="3">
    <source>
        <dbReference type="ARBA" id="ARBA00022617"/>
    </source>
</evidence>
<dbReference type="InterPro" id="IPR036396">
    <property type="entry name" value="Cyt_P450_sf"/>
</dbReference>
<dbReference type="Gene3D" id="1.10.630.10">
    <property type="entry name" value="Cytochrome P450"/>
    <property type="match status" value="1"/>
</dbReference>
<evidence type="ECO:0000256" key="7">
    <source>
        <dbReference type="ARBA" id="ARBA00023033"/>
    </source>
</evidence>
<comment type="caution">
    <text evidence="9">The sequence shown here is derived from an EMBL/GenBank/DDBJ whole genome shotgun (WGS) entry which is preliminary data.</text>
</comment>
<gene>
    <name evidence="9" type="ORF">HGK34_15470</name>
</gene>
<evidence type="ECO:0000256" key="8">
    <source>
        <dbReference type="RuleBase" id="RU000461"/>
    </source>
</evidence>
<evidence type="ECO:0000256" key="4">
    <source>
        <dbReference type="ARBA" id="ARBA00022723"/>
    </source>
</evidence>
<dbReference type="InterPro" id="IPR002397">
    <property type="entry name" value="Cyt_P450_B"/>
</dbReference>
<evidence type="ECO:0000313" key="9">
    <source>
        <dbReference type="EMBL" id="MBL0887658.1"/>
    </source>
</evidence>
<accession>A0ABS1LPE8</accession>
<protein>
    <submittedName>
        <fullName evidence="9">Cytochrome P450</fullName>
    </submittedName>
</protein>
<dbReference type="InterPro" id="IPR017972">
    <property type="entry name" value="Cyt_P450_CS"/>
</dbReference>
<dbReference type="PANTHER" id="PTHR46696">
    <property type="entry name" value="P450, PUTATIVE (EUROFUNG)-RELATED"/>
    <property type="match status" value="1"/>
</dbReference>
<organism evidence="9 10">
    <name type="scientific">Myceligenerans indicum</name>
    <dbReference type="NCBI Taxonomy" id="2593663"/>
    <lineage>
        <taxon>Bacteria</taxon>
        <taxon>Bacillati</taxon>
        <taxon>Actinomycetota</taxon>
        <taxon>Actinomycetes</taxon>
        <taxon>Micrococcales</taxon>
        <taxon>Promicromonosporaceae</taxon>
        <taxon>Myceligenerans</taxon>
    </lineage>
</organism>
<keyword evidence="6 8" id="KW-0408">Iron</keyword>
<evidence type="ECO:0000313" key="10">
    <source>
        <dbReference type="Proteomes" id="UP000675409"/>
    </source>
</evidence>
<dbReference type="SUPFAM" id="SSF48264">
    <property type="entry name" value="Cytochrome P450"/>
    <property type="match status" value="1"/>
</dbReference>
<dbReference type="PRINTS" id="PR00359">
    <property type="entry name" value="BP450"/>
</dbReference>
<dbReference type="InterPro" id="IPR001128">
    <property type="entry name" value="Cyt_P450"/>
</dbReference>
<reference evidence="9 10" key="1">
    <citation type="journal article" date="2021" name="Arch. Microbiol.">
        <title>Myceligenerans indicum sp. nov., an actinobacterium isolated from mangrove sediment of Sundarbans, India.</title>
        <authorList>
            <person name="Asha K."/>
            <person name="Bhadury P."/>
        </authorList>
    </citation>
    <scope>NUCLEOTIDE SEQUENCE [LARGE SCALE GENOMIC DNA]</scope>
    <source>
        <strain evidence="9 10">I2</strain>
    </source>
</reference>
<keyword evidence="10" id="KW-1185">Reference proteome</keyword>
<keyword evidence="7 8" id="KW-0503">Monooxygenase</keyword>
<dbReference type="CDD" id="cd00302">
    <property type="entry name" value="cytochrome_P450"/>
    <property type="match status" value="1"/>
</dbReference>
<comment type="similarity">
    <text evidence="2 8">Belongs to the cytochrome P450 family.</text>
</comment>
<dbReference type="EMBL" id="JABBYC010000033">
    <property type="protein sequence ID" value="MBL0887658.1"/>
    <property type="molecule type" value="Genomic_DNA"/>
</dbReference>
<proteinExistence type="inferred from homology"/>
<sequence>MRGGGVGAAGGGETRWEERVQRAAHPVAYPAVRALRRRPVARIPRVGLVVSDAAIAREVLLDVEHFSKVGPGSPSELWTPILGPSVLLNMEGAEHAAMRRALGPIFAPRAVRELVRDREVVGARGAGSRGQASGGALPEMVARLDAGEAVDLAGVVAAQAGAVICRLVGLSPTDAAVRDSMAAAQAVTGMVRLHRRRLTTSQVVHARRVLGGLTASAREAYRVGDESTVPGRMRGLGLSEHEAMGAVGAFVLTGTETIQSFVPRLLAIAHDTGWMERLLGVDGGVGEPGPGVEASRRGLRHRVVEEALRVTVPSPAMLRSVRADTVVGGQRVRAGDRVVIATVNCCRAVGEFDPDRPADPDVRHLWFGAGPHFCLGMPLAMAQVEAVLDALAPLAATGRRMVVGRRRPAHGVLVPAYRRLWVTLAPEGPGDAW</sequence>
<keyword evidence="4 8" id="KW-0479">Metal-binding</keyword>
<dbReference type="Pfam" id="PF00067">
    <property type="entry name" value="p450"/>
    <property type="match status" value="1"/>
</dbReference>
<keyword evidence="3 8" id="KW-0349">Heme</keyword>
<evidence type="ECO:0000256" key="1">
    <source>
        <dbReference type="ARBA" id="ARBA00001971"/>
    </source>
</evidence>
<comment type="cofactor">
    <cofactor evidence="1">
        <name>heme</name>
        <dbReference type="ChEBI" id="CHEBI:30413"/>
    </cofactor>
</comment>
<dbReference type="PANTHER" id="PTHR46696:SF5">
    <property type="entry name" value="CYTOCHROME P450 BJ-1"/>
    <property type="match status" value="1"/>
</dbReference>
<evidence type="ECO:0000256" key="2">
    <source>
        <dbReference type="ARBA" id="ARBA00010617"/>
    </source>
</evidence>
<name>A0ABS1LPE8_9MICO</name>
<dbReference type="PROSITE" id="PS00086">
    <property type="entry name" value="CYTOCHROME_P450"/>
    <property type="match status" value="1"/>
</dbReference>